<dbReference type="OrthoDB" id="9764596at2"/>
<feature type="transmembrane region" description="Helical" evidence="1">
    <location>
        <begin position="82"/>
        <end position="101"/>
    </location>
</feature>
<dbReference type="GO" id="GO:0005886">
    <property type="term" value="C:plasma membrane"/>
    <property type="evidence" value="ECO:0007669"/>
    <property type="project" value="TreeGrafter"/>
</dbReference>
<dbReference type="NCBIfam" id="TIGR00792">
    <property type="entry name" value="gph"/>
    <property type="match status" value="1"/>
</dbReference>
<feature type="transmembrane region" description="Helical" evidence="1">
    <location>
        <begin position="146"/>
        <end position="170"/>
    </location>
</feature>
<dbReference type="GO" id="GO:0008643">
    <property type="term" value="P:carbohydrate transport"/>
    <property type="evidence" value="ECO:0007669"/>
    <property type="project" value="InterPro"/>
</dbReference>
<accession>A0A2N0Z2W0</accession>
<sequence>MKSAVGVWRQRVGYGVADLSCNLVWQMIGLYLMFYYTDVVGIAAVQVSLLFLLTRIIDGVADILMGILIDKTNTKWGKSRPYFLYGAIPFALLGILAFYVPDVGPASKLLYAYITYTGLSIAYTMVNIPLASILPSLTSDPQERTMLATVRIIFSFIGATAVSVLTMPMVKGLGNGSQAQGFFWTMVIFSVIACLLFFFTFKNVQEKVIVQEEKITVKQAFLTLKGNKPYYIFALNILFMWGAYFFQQGALIYYFTYNLNRPDLVGLIAGIGSFVPLAGTFITPIIAKRMYKRNLFMIASAVNLLGILLMLAVGASIPFIIVGAIIAAIGHGTRQSIYFSMQADPVDYGEWKTGINAAGILSALNGFIGKVTMAIAGALFGLMLTWGNYAPNTTQTNDALLAIKMGYLIIPAIFVVISMIIMRFYDLDKIYPQIRADIDARNSKKKTSNQGEAV</sequence>
<gene>
    <name evidence="2" type="ORF">CWS01_10165</name>
</gene>
<comment type="caution">
    <text evidence="2">The sequence shown here is derived from an EMBL/GenBank/DDBJ whole genome shotgun (WGS) entry which is preliminary data.</text>
</comment>
<keyword evidence="1" id="KW-0812">Transmembrane</keyword>
<keyword evidence="3" id="KW-1185">Reference proteome</keyword>
<evidence type="ECO:0000313" key="2">
    <source>
        <dbReference type="EMBL" id="PKG23850.1"/>
    </source>
</evidence>
<feature type="transmembrane region" description="Helical" evidence="1">
    <location>
        <begin position="360"/>
        <end position="386"/>
    </location>
</feature>
<dbReference type="SUPFAM" id="SSF103473">
    <property type="entry name" value="MFS general substrate transporter"/>
    <property type="match status" value="1"/>
</dbReference>
<dbReference type="AlphaFoldDB" id="A0A2N0Z2W0"/>
<dbReference type="GO" id="GO:0015293">
    <property type="term" value="F:symporter activity"/>
    <property type="evidence" value="ECO:0007669"/>
    <property type="project" value="InterPro"/>
</dbReference>
<feature type="transmembrane region" description="Helical" evidence="1">
    <location>
        <begin position="113"/>
        <end position="134"/>
    </location>
</feature>
<feature type="transmembrane region" description="Helical" evidence="1">
    <location>
        <begin position="12"/>
        <end position="34"/>
    </location>
</feature>
<dbReference type="InterPro" id="IPR001927">
    <property type="entry name" value="Na/Gal_symport"/>
</dbReference>
<dbReference type="Pfam" id="PF13347">
    <property type="entry name" value="MFS_2"/>
    <property type="match status" value="1"/>
</dbReference>
<feature type="transmembrane region" description="Helical" evidence="1">
    <location>
        <begin position="182"/>
        <end position="201"/>
    </location>
</feature>
<feature type="transmembrane region" description="Helical" evidence="1">
    <location>
        <begin position="267"/>
        <end position="287"/>
    </location>
</feature>
<evidence type="ECO:0000256" key="1">
    <source>
        <dbReference type="SAM" id="Phobius"/>
    </source>
</evidence>
<organism evidence="2 3">
    <name type="scientific">Niallia nealsonii</name>
    <dbReference type="NCBI Taxonomy" id="115979"/>
    <lineage>
        <taxon>Bacteria</taxon>
        <taxon>Bacillati</taxon>
        <taxon>Bacillota</taxon>
        <taxon>Bacilli</taxon>
        <taxon>Bacillales</taxon>
        <taxon>Bacillaceae</taxon>
        <taxon>Niallia</taxon>
    </lineage>
</organism>
<feature type="transmembrane region" description="Helical" evidence="1">
    <location>
        <begin position="40"/>
        <end position="61"/>
    </location>
</feature>
<dbReference type="Proteomes" id="UP000233375">
    <property type="component" value="Unassembled WGS sequence"/>
</dbReference>
<feature type="transmembrane region" description="Helical" evidence="1">
    <location>
        <begin position="230"/>
        <end position="255"/>
    </location>
</feature>
<dbReference type="GO" id="GO:0006814">
    <property type="term" value="P:sodium ion transport"/>
    <property type="evidence" value="ECO:0007669"/>
    <property type="project" value="InterPro"/>
</dbReference>
<dbReference type="PANTHER" id="PTHR11328:SF24">
    <property type="entry name" value="MAJOR FACILITATOR SUPERFAMILY (MFS) PROFILE DOMAIN-CONTAINING PROTEIN"/>
    <property type="match status" value="1"/>
</dbReference>
<dbReference type="Gene3D" id="1.20.1250.20">
    <property type="entry name" value="MFS general substrate transporter like domains"/>
    <property type="match status" value="2"/>
</dbReference>
<keyword evidence="1" id="KW-1133">Transmembrane helix</keyword>
<dbReference type="InterPro" id="IPR039672">
    <property type="entry name" value="MFS_2"/>
</dbReference>
<dbReference type="CDD" id="cd17332">
    <property type="entry name" value="MFS_MelB_like"/>
    <property type="match status" value="1"/>
</dbReference>
<dbReference type="RefSeq" id="WP_101177080.1">
    <property type="nucleotide sequence ID" value="NZ_PISE01000019.1"/>
</dbReference>
<dbReference type="PANTHER" id="PTHR11328">
    <property type="entry name" value="MAJOR FACILITATOR SUPERFAMILY DOMAIN-CONTAINING PROTEIN"/>
    <property type="match status" value="1"/>
</dbReference>
<feature type="transmembrane region" description="Helical" evidence="1">
    <location>
        <begin position="406"/>
        <end position="425"/>
    </location>
</feature>
<name>A0A2N0Z2W0_9BACI</name>
<protein>
    <submittedName>
        <fullName evidence="2">MFS transporter</fullName>
    </submittedName>
</protein>
<evidence type="ECO:0000313" key="3">
    <source>
        <dbReference type="Proteomes" id="UP000233375"/>
    </source>
</evidence>
<keyword evidence="1" id="KW-0472">Membrane</keyword>
<reference evidence="2 3" key="1">
    <citation type="journal article" date="2003" name="Int. J. Syst. Evol. Microbiol.">
        <title>Bacillus nealsonii sp. nov., isolated from a spacecraft-assembly facility, whose spores are gamma-radiation resistant.</title>
        <authorList>
            <person name="Venkateswaran K."/>
            <person name="Kempf M."/>
            <person name="Chen F."/>
            <person name="Satomi M."/>
            <person name="Nicholson W."/>
            <person name="Kern R."/>
        </authorList>
    </citation>
    <scope>NUCLEOTIDE SEQUENCE [LARGE SCALE GENOMIC DNA]</scope>
    <source>
        <strain evidence="2 3">FO-92</strain>
    </source>
</reference>
<dbReference type="InterPro" id="IPR036259">
    <property type="entry name" value="MFS_trans_sf"/>
</dbReference>
<dbReference type="EMBL" id="PISE01000019">
    <property type="protein sequence ID" value="PKG23850.1"/>
    <property type="molecule type" value="Genomic_DNA"/>
</dbReference>
<proteinExistence type="predicted"/>